<dbReference type="InterPro" id="IPR008978">
    <property type="entry name" value="HSP20-like_chaperone"/>
</dbReference>
<keyword evidence="6" id="KW-1185">Reference proteome</keyword>
<dbReference type="AlphaFoldDB" id="A0A9P7A1W5"/>
<dbReference type="OrthoDB" id="1431247at2759"/>
<accession>A0A9P7A1W5</accession>
<dbReference type="PANTHER" id="PTHR11527">
    <property type="entry name" value="HEAT-SHOCK PROTEIN 20 FAMILY MEMBER"/>
    <property type="match status" value="1"/>
</dbReference>
<evidence type="ECO:0000256" key="2">
    <source>
        <dbReference type="PROSITE-ProRule" id="PRU00285"/>
    </source>
</evidence>
<proteinExistence type="inferred from homology"/>
<reference evidence="5" key="1">
    <citation type="journal article" date="2020" name="New Phytol.">
        <title>Comparative genomics reveals dynamic genome evolution in host specialist ectomycorrhizal fungi.</title>
        <authorList>
            <person name="Lofgren L.A."/>
            <person name="Nguyen N.H."/>
            <person name="Vilgalys R."/>
            <person name="Ruytinx J."/>
            <person name="Liao H.L."/>
            <person name="Branco S."/>
            <person name="Kuo A."/>
            <person name="LaButti K."/>
            <person name="Lipzen A."/>
            <person name="Andreopoulos W."/>
            <person name="Pangilinan J."/>
            <person name="Riley R."/>
            <person name="Hundley H."/>
            <person name="Na H."/>
            <person name="Barry K."/>
            <person name="Grigoriev I.V."/>
            <person name="Stajich J.E."/>
            <person name="Kennedy P.G."/>
        </authorList>
    </citation>
    <scope>NUCLEOTIDE SEQUENCE</scope>
    <source>
        <strain evidence="5">DOB743</strain>
    </source>
</reference>
<evidence type="ECO:0000259" key="4">
    <source>
        <dbReference type="PROSITE" id="PS01031"/>
    </source>
</evidence>
<evidence type="ECO:0000256" key="3">
    <source>
        <dbReference type="RuleBase" id="RU003616"/>
    </source>
</evidence>
<name>A0A9P7A1W5_9AGAM</name>
<evidence type="ECO:0000313" key="5">
    <source>
        <dbReference type="EMBL" id="KAG1780848.1"/>
    </source>
</evidence>
<keyword evidence="1 5" id="KW-0346">Stress response</keyword>
<evidence type="ECO:0000256" key="1">
    <source>
        <dbReference type="ARBA" id="ARBA00023016"/>
    </source>
</evidence>
<dbReference type="SUPFAM" id="SSF49764">
    <property type="entry name" value="HSP20-like chaperones"/>
    <property type="match status" value="1"/>
</dbReference>
<dbReference type="Pfam" id="PF00011">
    <property type="entry name" value="HSP20"/>
    <property type="match status" value="1"/>
</dbReference>
<dbReference type="Gene3D" id="2.60.40.790">
    <property type="match status" value="1"/>
</dbReference>
<dbReference type="InterPro" id="IPR031107">
    <property type="entry name" value="Small_HSP"/>
</dbReference>
<feature type="domain" description="SHSP" evidence="4">
    <location>
        <begin position="39"/>
        <end position="153"/>
    </location>
</feature>
<protein>
    <submittedName>
        <fullName evidence="5">Small heat shock protein</fullName>
    </submittedName>
</protein>
<evidence type="ECO:0000313" key="6">
    <source>
        <dbReference type="Proteomes" id="UP000714275"/>
    </source>
</evidence>
<dbReference type="PROSITE" id="PS01031">
    <property type="entry name" value="SHSP"/>
    <property type="match status" value="1"/>
</dbReference>
<dbReference type="InterPro" id="IPR002068">
    <property type="entry name" value="A-crystallin/Hsp20_dom"/>
</dbReference>
<comment type="caution">
    <text evidence="5">The sequence shown here is derived from an EMBL/GenBank/DDBJ whole genome shotgun (WGS) entry which is preliminary data.</text>
</comment>
<dbReference type="CDD" id="cd06464">
    <property type="entry name" value="ACD_sHsps-like"/>
    <property type="match status" value="1"/>
</dbReference>
<dbReference type="EMBL" id="JABBWD010000007">
    <property type="protein sequence ID" value="KAG1780848.1"/>
    <property type="molecule type" value="Genomic_DNA"/>
</dbReference>
<comment type="similarity">
    <text evidence="2 3">Belongs to the small heat shock protein (HSP20) family.</text>
</comment>
<dbReference type="Proteomes" id="UP000714275">
    <property type="component" value="Unassembled WGS sequence"/>
</dbReference>
<sequence>MSLVHLHYDPFTEFERLFDDAFSARFRPSDASRAVESGSRVATFRPKMDLIENKDSNEVTALFDFPGMMPGEINIDVHQNRLVVSGETGVKDQYQEGDYAVHERTYGKFSRTLQLPVGTKPEEVHAKMENGVLKITFPKIGKEQESKTITIST</sequence>
<organism evidence="5 6">
    <name type="scientific">Suillus placidus</name>
    <dbReference type="NCBI Taxonomy" id="48579"/>
    <lineage>
        <taxon>Eukaryota</taxon>
        <taxon>Fungi</taxon>
        <taxon>Dikarya</taxon>
        <taxon>Basidiomycota</taxon>
        <taxon>Agaricomycotina</taxon>
        <taxon>Agaricomycetes</taxon>
        <taxon>Agaricomycetidae</taxon>
        <taxon>Boletales</taxon>
        <taxon>Suillineae</taxon>
        <taxon>Suillaceae</taxon>
        <taxon>Suillus</taxon>
    </lineage>
</organism>
<gene>
    <name evidence="5" type="ORF">EV702DRAFT_1076132</name>
</gene>